<feature type="compositionally biased region" description="Gly residues" evidence="6">
    <location>
        <begin position="106"/>
        <end position="115"/>
    </location>
</feature>
<gene>
    <name evidence="8" type="ORF">ACJRO7_009903</name>
</gene>
<dbReference type="GO" id="GO:0003677">
    <property type="term" value="F:DNA binding"/>
    <property type="evidence" value="ECO:0007669"/>
    <property type="project" value="UniProtKB-KW"/>
</dbReference>
<evidence type="ECO:0000256" key="4">
    <source>
        <dbReference type="ARBA" id="ARBA00023163"/>
    </source>
</evidence>
<dbReference type="PANTHER" id="PTHR31072:SF226">
    <property type="entry name" value="TRANSCRIPTION FACTOR TCP18"/>
    <property type="match status" value="1"/>
</dbReference>
<name>A0ABD3LAA1_EUCGL</name>
<accession>A0ABD3LAA1</accession>
<feature type="region of interest" description="Disordered" evidence="6">
    <location>
        <begin position="216"/>
        <end position="249"/>
    </location>
</feature>
<proteinExistence type="predicted"/>
<dbReference type="AlphaFoldDB" id="A0ABD3LAA1"/>
<sequence>MFPSNSNGIDPISIWDGLTILHKPLSSDAIPNSKQEEHLVSLFNIPSPFLHYYEDDSSSFLEHGLDLLLPQPQQPASSDDAAVVAHTLANMVDLNNNVNANEASARGGGGGGGGNLKKNHSTPDPVPRKRTSKKDRHSKIYTARGPRDRRMRLSLEVAREFFDLQDMLGFDKASKTVEWLLLHSKSAIKEISRSTAKTNSCTAGSTSTSECDVASGIDEAAGNGDHSASVTQEKPPIKEKKTRQSRRNSFYLLARESRKKARARARERTVEKLWMRRLDAPKPCSEAMKTDLNKSSLYETCEESGIQGSNNVKAASNFLAQSEEPQEEKNLGTTGQTVDDSLAITDRWSPTFSFNNFTSTAISQEHEFRELHLFVKPWEAYNNSY</sequence>
<reference evidence="8 9" key="1">
    <citation type="submission" date="2024-11" db="EMBL/GenBank/DDBJ databases">
        <title>Chromosome-level genome assembly of Eucalyptus globulus Labill. provides insights into its genome evolution.</title>
        <authorList>
            <person name="Li X."/>
        </authorList>
    </citation>
    <scope>NUCLEOTIDE SEQUENCE [LARGE SCALE GENOMIC DNA]</scope>
    <source>
        <strain evidence="8">CL2024</strain>
        <tissue evidence="8">Fresh tender leaves</tissue>
    </source>
</reference>
<evidence type="ECO:0000256" key="6">
    <source>
        <dbReference type="SAM" id="MobiDB-lite"/>
    </source>
</evidence>
<evidence type="ECO:0000259" key="7">
    <source>
        <dbReference type="Pfam" id="PF03634"/>
    </source>
</evidence>
<dbReference type="Pfam" id="PF03634">
    <property type="entry name" value="TCP"/>
    <property type="match status" value="1"/>
</dbReference>
<comment type="caution">
    <text evidence="8">The sequence shown here is derived from an EMBL/GenBank/DDBJ whole genome shotgun (WGS) entry which is preliminary data.</text>
</comment>
<evidence type="ECO:0000256" key="3">
    <source>
        <dbReference type="ARBA" id="ARBA00023125"/>
    </source>
</evidence>
<keyword evidence="4" id="KW-0804">Transcription</keyword>
<evidence type="ECO:0000256" key="2">
    <source>
        <dbReference type="ARBA" id="ARBA00023015"/>
    </source>
</evidence>
<evidence type="ECO:0000313" key="9">
    <source>
        <dbReference type="Proteomes" id="UP001634007"/>
    </source>
</evidence>
<keyword evidence="9" id="KW-1185">Reference proteome</keyword>
<evidence type="ECO:0000256" key="1">
    <source>
        <dbReference type="ARBA" id="ARBA00004123"/>
    </source>
</evidence>
<keyword evidence="5" id="KW-0539">Nucleus</keyword>
<organism evidence="8 9">
    <name type="scientific">Eucalyptus globulus</name>
    <name type="common">Tasmanian blue gum</name>
    <dbReference type="NCBI Taxonomy" id="34317"/>
    <lineage>
        <taxon>Eukaryota</taxon>
        <taxon>Viridiplantae</taxon>
        <taxon>Streptophyta</taxon>
        <taxon>Embryophyta</taxon>
        <taxon>Tracheophyta</taxon>
        <taxon>Spermatophyta</taxon>
        <taxon>Magnoliopsida</taxon>
        <taxon>eudicotyledons</taxon>
        <taxon>Gunneridae</taxon>
        <taxon>Pentapetalae</taxon>
        <taxon>rosids</taxon>
        <taxon>malvids</taxon>
        <taxon>Myrtales</taxon>
        <taxon>Myrtaceae</taxon>
        <taxon>Myrtoideae</taxon>
        <taxon>Eucalypteae</taxon>
        <taxon>Eucalyptus</taxon>
    </lineage>
</organism>
<evidence type="ECO:0000313" key="8">
    <source>
        <dbReference type="EMBL" id="KAL3748735.1"/>
    </source>
</evidence>
<dbReference type="GO" id="GO:0005634">
    <property type="term" value="C:nucleus"/>
    <property type="evidence" value="ECO:0007669"/>
    <property type="project" value="UniProtKB-SubCell"/>
</dbReference>
<comment type="subcellular location">
    <subcellularLocation>
        <location evidence="1">Nucleus</location>
    </subcellularLocation>
</comment>
<dbReference type="InterPro" id="IPR017887">
    <property type="entry name" value="TF_TCP_subgr"/>
</dbReference>
<dbReference type="InterPro" id="IPR005333">
    <property type="entry name" value="Transcription_factor_TCP"/>
</dbReference>
<feature type="domain" description="TCP" evidence="7">
    <location>
        <begin position="131"/>
        <end position="275"/>
    </location>
</feature>
<feature type="region of interest" description="Disordered" evidence="6">
    <location>
        <begin position="100"/>
        <end position="147"/>
    </location>
</feature>
<evidence type="ECO:0000256" key="5">
    <source>
        <dbReference type="ARBA" id="ARBA00023242"/>
    </source>
</evidence>
<keyword evidence="2" id="KW-0805">Transcription regulation</keyword>
<keyword evidence="3" id="KW-0238">DNA-binding</keyword>
<dbReference type="Proteomes" id="UP001634007">
    <property type="component" value="Unassembled WGS sequence"/>
</dbReference>
<feature type="compositionally biased region" description="Basic residues" evidence="6">
    <location>
        <begin position="128"/>
        <end position="139"/>
    </location>
</feature>
<dbReference type="EMBL" id="JBJKBG010000002">
    <property type="protein sequence ID" value="KAL3748735.1"/>
    <property type="molecule type" value="Genomic_DNA"/>
</dbReference>
<protein>
    <recommendedName>
        <fullName evidence="7">TCP domain-containing protein</fullName>
    </recommendedName>
</protein>
<dbReference type="PANTHER" id="PTHR31072">
    <property type="entry name" value="TRANSCRIPTION FACTOR TCP4-RELATED"/>
    <property type="match status" value="1"/>
</dbReference>